<evidence type="ECO:0000313" key="14">
    <source>
        <dbReference type="EMBL" id="ORX34588.1"/>
    </source>
</evidence>
<feature type="region of interest" description="Disordered" evidence="11">
    <location>
        <begin position="1314"/>
        <end position="1396"/>
    </location>
</feature>
<keyword evidence="8" id="KW-0539">Nucleus</keyword>
<dbReference type="PIRSF" id="PIRSF017127">
    <property type="entry name" value="Condensin_D2"/>
    <property type="match status" value="1"/>
</dbReference>
<keyword evidence="7 10" id="KW-0226">DNA condensation</keyword>
<dbReference type="InParanoid" id="A0A1Y1U979"/>
<evidence type="ECO:0000256" key="11">
    <source>
        <dbReference type="SAM" id="MobiDB-lite"/>
    </source>
</evidence>
<feature type="domain" description="Condensin complex subunit 1 C-terminal" evidence="12">
    <location>
        <begin position="1072"/>
        <end position="1233"/>
    </location>
</feature>
<gene>
    <name evidence="14" type="ORF">BD324DRAFT_594417</name>
</gene>
<sequence>MADDFNLQEELLSLASDVSSFNIASELDVPSLSESALDAHLSSAIETVIHDPDAISNASNITFDVFASTLKHAESPCVGGTIMTKLLDVILSGLGQHTSAVVSMTAPGSMDEDADAPLVHKAPLERWAFLLQWFVAVAEKGAGRAGEEVARPKKGMGKKKSSSSTTSFVWADHLPPVLGAMHRALRLPTSRIWRTTSEKEAFISCFVRPAYQLCESEQHLKSQDIRLGVYKVICLAVKFHGHAFGAQTSVIQNLTYFEHLSEPMAELLAILEKEFDFPQLGEEVLREVSSKTFAHNDAKGPRSFSRFLVRLAELSPRVVQKQMPLLLAHLDSEAHPMRMALVEIIGLLIKDISSSDEGDEEQKKKQIKRFFGLLMERYLDLNSWVRCKVLTTIIKQCDLPTKFPKQRAQITELTIRTLEDKTSSARRYSIQLLCKLLETHPFGALHGGTLNLEEWQERYDKVCEELKKVDTIEMEKARRDAGLSEDEDSDEENVKDEAEEGGEDSADKSADTEEPGSATNSPSRKKKPRVSAADLAAVAAEQTSLDPALVTKLRLTKKYYSDALKFINQIESAVPTLCQLLVSTTKTEVLESMRFFRTAYEYNISSAETGIKTMLHLIWTKDNNTTSSVEEGMDGRGIRASLIEVYRNLYFDVVPDLAPKQQVNRIAKNMIERTYGATLAELTSLEELMRTMVVDGGVHPDVINKLWQVYSTDQEIPKPQRQGAIIILGMLAIARREVVSERVEPLLKVGLGPHGMNDLVLARYTCIALQRLGGSAKKVKGSLTDKTMRLPMDSPIFLKLQEMIQNAPQSPQWFGLAEQAINTIYLLGEQPDALCGQIIKNLTNRVFSAPSSSSAPPPDTADSMNAGTAEAEASPIPSGDSLAPPASGPIFPAPGTPARDLDFSVPTPQKSTGMSRSESQQSAAGDGTPAFNLAQLVFVVGHVAIKHIVYLELVEREFKRRKDEKAKEKAAEKAADKDGNDLDAVAGNAEDDIGDLISSIREKELLYGEHSLLAMYGPMIAHICASPKRYRSPALRQTATLALTKLMCVSAQFCEAHLELLFKILETSKDPIVRSNIVIALGDLAVCFGSIIDDNSDRLYHGLADPDLVVKKNTLMVLTHLILNGMIKVKGQLGEMAKCLEDPDQRISDLAKLFFTELSTKDNALYNNLQDVISHLSIGAHAVDEDTFERTMRFIFTFIEKEKQAEAIVEKLCQRFRLATDERQWRDISFCLSLLPFKSERSMKKLIEGLPFYQDKLHEPVLYSRFQEILSKARANKSPNRPDTELNEFEAILAEHQAKGLEEQALEADVLKKTKAAKRRAAKRPPAKSRRRTMPGDDDDDDDEEDDNGVDAETAADTSAKRGTRGTGVAMKQKAAPPRRGGRRKVVESDDDSDDD</sequence>
<evidence type="ECO:0000256" key="8">
    <source>
        <dbReference type="ARBA" id="ARBA00023242"/>
    </source>
</evidence>
<protein>
    <recommendedName>
        <fullName evidence="10">Condensin complex subunit 1</fullName>
    </recommendedName>
</protein>
<dbReference type="Pfam" id="PF12922">
    <property type="entry name" value="Cnd1_N"/>
    <property type="match status" value="1"/>
</dbReference>
<evidence type="ECO:0000256" key="4">
    <source>
        <dbReference type="ARBA" id="ARBA00022454"/>
    </source>
</evidence>
<feature type="compositionally biased region" description="Acidic residues" evidence="11">
    <location>
        <begin position="1336"/>
        <end position="1350"/>
    </location>
</feature>
<evidence type="ECO:0000256" key="1">
    <source>
        <dbReference type="ARBA" id="ARBA00004123"/>
    </source>
</evidence>
<accession>A0A1Y1U979</accession>
<proteinExistence type="inferred from homology"/>
<evidence type="ECO:0000256" key="7">
    <source>
        <dbReference type="ARBA" id="ARBA00023067"/>
    </source>
</evidence>
<dbReference type="InterPro" id="IPR032682">
    <property type="entry name" value="Cnd1_C"/>
</dbReference>
<evidence type="ECO:0000256" key="2">
    <source>
        <dbReference type="ARBA" id="ARBA00004286"/>
    </source>
</evidence>
<name>A0A1Y1U979_9TREE</name>
<dbReference type="RefSeq" id="XP_021868851.1">
    <property type="nucleotide sequence ID" value="XM_022013830.1"/>
</dbReference>
<dbReference type="GO" id="GO:0051301">
    <property type="term" value="P:cell division"/>
    <property type="evidence" value="ECO:0007669"/>
    <property type="project" value="UniProtKB-KW"/>
</dbReference>
<dbReference type="OrthoDB" id="436262at2759"/>
<dbReference type="GeneID" id="33555638"/>
<dbReference type="STRING" id="4999.A0A1Y1U979"/>
<feature type="region of interest" description="Disordered" evidence="11">
    <location>
        <begin position="848"/>
        <end position="926"/>
    </location>
</feature>
<feature type="compositionally biased region" description="Polar residues" evidence="11">
    <location>
        <begin position="906"/>
        <end position="923"/>
    </location>
</feature>
<dbReference type="GO" id="GO:0000779">
    <property type="term" value="C:condensed chromosome, centromeric region"/>
    <property type="evidence" value="ECO:0007669"/>
    <property type="project" value="TreeGrafter"/>
</dbReference>
<dbReference type="PANTHER" id="PTHR14222:SF2">
    <property type="entry name" value="CONDENSIN COMPLEX SUBUNIT 1"/>
    <property type="match status" value="1"/>
</dbReference>
<comment type="similarity">
    <text evidence="3 10">Belongs to the CND1 (condensin subunit 1) family.</text>
</comment>
<dbReference type="SUPFAM" id="SSF48371">
    <property type="entry name" value="ARM repeat"/>
    <property type="match status" value="1"/>
</dbReference>
<feature type="compositionally biased region" description="Acidic residues" evidence="11">
    <location>
        <begin position="483"/>
        <end position="504"/>
    </location>
</feature>
<dbReference type="GO" id="GO:0007076">
    <property type="term" value="P:mitotic chromosome condensation"/>
    <property type="evidence" value="ECO:0007669"/>
    <property type="project" value="InterPro"/>
</dbReference>
<dbReference type="InterPro" id="IPR011989">
    <property type="entry name" value="ARM-like"/>
</dbReference>
<comment type="function">
    <text evidence="10">Regulatory subunit of the condensin complex, a complex required for conversion of interphase chromatin into mitotic-like condense chromosomes. The condensin complex probably introduces positive supercoils into relaxed DNA in the presence of type I topoisomerases and converts nicked DNA into positive knotted forms in the presence of type II topoisomerases.</text>
</comment>
<dbReference type="InterPro" id="IPR024324">
    <property type="entry name" value="Condensin_cplx_su1_N"/>
</dbReference>
<keyword evidence="15" id="KW-1185">Reference proteome</keyword>
<dbReference type="GO" id="GO:0010032">
    <property type="term" value="P:meiotic chromosome condensation"/>
    <property type="evidence" value="ECO:0007669"/>
    <property type="project" value="TreeGrafter"/>
</dbReference>
<comment type="subcellular location">
    <subcellularLocation>
        <location evidence="2">Chromosome</location>
    </subcellularLocation>
    <subcellularLocation>
        <location evidence="1">Nucleus</location>
    </subcellularLocation>
</comment>
<evidence type="ECO:0000256" key="9">
    <source>
        <dbReference type="ARBA" id="ARBA00023306"/>
    </source>
</evidence>
<evidence type="ECO:0000256" key="6">
    <source>
        <dbReference type="ARBA" id="ARBA00022776"/>
    </source>
</evidence>
<keyword evidence="9 10" id="KW-0131">Cell cycle</keyword>
<organism evidence="14 15">
    <name type="scientific">Kockovaella imperatae</name>
    <dbReference type="NCBI Taxonomy" id="4999"/>
    <lineage>
        <taxon>Eukaryota</taxon>
        <taxon>Fungi</taxon>
        <taxon>Dikarya</taxon>
        <taxon>Basidiomycota</taxon>
        <taxon>Agaricomycotina</taxon>
        <taxon>Tremellomycetes</taxon>
        <taxon>Tremellales</taxon>
        <taxon>Cuniculitremaceae</taxon>
        <taxon>Kockovaella</taxon>
    </lineage>
</organism>
<evidence type="ECO:0000256" key="3">
    <source>
        <dbReference type="ARBA" id="ARBA00009606"/>
    </source>
</evidence>
<evidence type="ECO:0000256" key="10">
    <source>
        <dbReference type="PIRNR" id="PIRNR017127"/>
    </source>
</evidence>
<keyword evidence="5 10" id="KW-0132">Cell division</keyword>
<dbReference type="GO" id="GO:0005634">
    <property type="term" value="C:nucleus"/>
    <property type="evidence" value="ECO:0007669"/>
    <property type="project" value="UniProtKB-SubCell"/>
</dbReference>
<dbReference type="Pfam" id="PF12717">
    <property type="entry name" value="Cnd1"/>
    <property type="match status" value="1"/>
</dbReference>
<dbReference type="GO" id="GO:0042393">
    <property type="term" value="F:histone binding"/>
    <property type="evidence" value="ECO:0007669"/>
    <property type="project" value="TreeGrafter"/>
</dbReference>
<evidence type="ECO:0000313" key="15">
    <source>
        <dbReference type="Proteomes" id="UP000193218"/>
    </source>
</evidence>
<evidence type="ECO:0000259" key="13">
    <source>
        <dbReference type="Pfam" id="PF12922"/>
    </source>
</evidence>
<keyword evidence="4" id="KW-0158">Chromosome</keyword>
<dbReference type="GO" id="GO:0000796">
    <property type="term" value="C:condensin complex"/>
    <property type="evidence" value="ECO:0007669"/>
    <property type="project" value="TreeGrafter"/>
</dbReference>
<dbReference type="InterPro" id="IPR016024">
    <property type="entry name" value="ARM-type_fold"/>
</dbReference>
<dbReference type="FunCoup" id="A0A1Y1U979">
    <property type="interactions" value="272"/>
</dbReference>
<comment type="caution">
    <text evidence="14">The sequence shown here is derived from an EMBL/GenBank/DDBJ whole genome shotgun (WGS) entry which is preliminary data.</text>
</comment>
<feature type="region of interest" description="Disordered" evidence="11">
    <location>
        <begin position="477"/>
        <end position="530"/>
    </location>
</feature>
<feature type="compositionally biased region" description="Basic residues" evidence="11">
    <location>
        <begin position="1314"/>
        <end position="1333"/>
    </location>
</feature>
<dbReference type="EMBL" id="NBSH01000014">
    <property type="protein sequence ID" value="ORX34588.1"/>
    <property type="molecule type" value="Genomic_DNA"/>
</dbReference>
<dbReference type="Proteomes" id="UP000193218">
    <property type="component" value="Unassembled WGS sequence"/>
</dbReference>
<dbReference type="InterPro" id="IPR026971">
    <property type="entry name" value="CND1/NCAPD3"/>
</dbReference>
<evidence type="ECO:0000256" key="5">
    <source>
        <dbReference type="ARBA" id="ARBA00022618"/>
    </source>
</evidence>
<evidence type="ECO:0000259" key="12">
    <source>
        <dbReference type="Pfam" id="PF12717"/>
    </source>
</evidence>
<dbReference type="PANTHER" id="PTHR14222">
    <property type="entry name" value="CONDENSIN"/>
    <property type="match status" value="1"/>
</dbReference>
<dbReference type="Gene3D" id="1.25.10.10">
    <property type="entry name" value="Leucine-rich Repeat Variant"/>
    <property type="match status" value="1"/>
</dbReference>
<dbReference type="InterPro" id="IPR007673">
    <property type="entry name" value="Condensin_cplx_su1"/>
</dbReference>
<keyword evidence="6 10" id="KW-0498">Mitosis</keyword>
<feature type="domain" description="Condensin complex subunit 1 N-terminal" evidence="13">
    <location>
        <begin position="82"/>
        <end position="246"/>
    </location>
</feature>
<reference evidence="14 15" key="1">
    <citation type="submission" date="2017-03" db="EMBL/GenBank/DDBJ databases">
        <title>Widespread Adenine N6-methylation of Active Genes in Fungi.</title>
        <authorList>
            <consortium name="DOE Joint Genome Institute"/>
            <person name="Mondo S.J."/>
            <person name="Dannebaum R.O."/>
            <person name="Kuo R.C."/>
            <person name="Louie K.B."/>
            <person name="Bewick A.J."/>
            <person name="Labutti K."/>
            <person name="Haridas S."/>
            <person name="Kuo A."/>
            <person name="Salamov A."/>
            <person name="Ahrendt S.R."/>
            <person name="Lau R."/>
            <person name="Bowen B.P."/>
            <person name="Lipzen A."/>
            <person name="Sullivan W."/>
            <person name="Andreopoulos W.B."/>
            <person name="Clum A."/>
            <person name="Lindquist E."/>
            <person name="Daum C."/>
            <person name="Northen T.R."/>
            <person name="Ramamoorthy G."/>
            <person name="Schmitz R.J."/>
            <person name="Gryganskyi A."/>
            <person name="Culley D."/>
            <person name="Magnuson J."/>
            <person name="James T.Y."/>
            <person name="O'Malley M.A."/>
            <person name="Stajich J.E."/>
            <person name="Spatafora J.W."/>
            <person name="Visel A."/>
            <person name="Grigoriev I.V."/>
        </authorList>
    </citation>
    <scope>NUCLEOTIDE SEQUENCE [LARGE SCALE GENOMIC DNA]</scope>
    <source>
        <strain evidence="14 15">NRRL Y-17943</strain>
    </source>
</reference>